<name>A0A0D7AWI1_9AGAR</name>
<dbReference type="InterPro" id="IPR011989">
    <property type="entry name" value="ARM-like"/>
</dbReference>
<evidence type="ECO:0000256" key="3">
    <source>
        <dbReference type="ARBA" id="ARBA00022448"/>
    </source>
</evidence>
<gene>
    <name evidence="10" type="ORF">CYLTODRAFT_494802</name>
</gene>
<dbReference type="Pfam" id="PF13513">
    <property type="entry name" value="HEAT_EZ"/>
    <property type="match status" value="1"/>
</dbReference>
<keyword evidence="7" id="KW-0539">Nucleus</keyword>
<keyword evidence="6" id="KW-0653">Protein transport</keyword>
<dbReference type="AlphaFoldDB" id="A0A0D7AWI1"/>
<organism evidence="10 11">
    <name type="scientific">Cylindrobasidium torrendii FP15055 ss-10</name>
    <dbReference type="NCBI Taxonomy" id="1314674"/>
    <lineage>
        <taxon>Eukaryota</taxon>
        <taxon>Fungi</taxon>
        <taxon>Dikarya</taxon>
        <taxon>Basidiomycota</taxon>
        <taxon>Agaricomycotina</taxon>
        <taxon>Agaricomycetes</taxon>
        <taxon>Agaricomycetidae</taxon>
        <taxon>Agaricales</taxon>
        <taxon>Marasmiineae</taxon>
        <taxon>Physalacriaceae</taxon>
        <taxon>Cylindrobasidium</taxon>
    </lineage>
</organism>
<dbReference type="EMBL" id="KN880813">
    <property type="protein sequence ID" value="KIY62189.1"/>
    <property type="molecule type" value="Genomic_DNA"/>
</dbReference>
<sequence length="1077" mass="117785">MDPNFAQGLYNLLLQTLSPDTETLKNATQTLSKEYYKKAQCIPALGEIIASSPEFPLRQLAAVELRKRIAYDSGKLWLEVSQDLRDSLKTKLPEIIFKEPNASVRSASARVVAAIAEIEVPLGSWPELLPLLHQASTSSVAASREIGIFMLFSVLENICEGFQEHMTDLFALFANTLIDAESLEVRVTTVRALGVIAQYIDADDKKELAMYQNLLPGMIQVIGQVVEAGNDVAARHLFDVLETLLILEVPILSKSIPELVEFLLRCGGSAQFDPELRVLALNALNWTVQYKKSKVQSANLAPVMLERLMPITTEDEPEDVDDDAPSRSALRIIDGLSTNLPPSQVFPALRTLIVQYFQSPNAPQRRGAMLAIGMAVEGCSEFMGNYMDQVWPLVEAGLQDGDAGVRKATCVAVSCFCEWLEEECAAKHAMLVPAIMNLINDETTQRQACTALDALLEILPNVIDQYLNLIMERLAGLLDTAPISVKSVVTGAIGSAAHASRDRFLPYFQGTMDRLKHFLLLTGEGEESELRGIAMDAIGTFAEAVGKENFRPYFVDLMDNAFQGLEMNSARLRECSFLFFGVMARVFTEEFGQFLPRVVPPLISSLKQDESNADFDVQEAAAGFDASSGSSSSNAINVSEGKEIELEDVDIDKLMDVNSAIAVEKEIAADTIGAIFAATRAQFFPYIEQCSLELTELLSHYYEGIRKSALDSLLEIVRTVYDLSDHAEWTPGAQVNYPVPDQLRDLISHVMGHLLDMYQTEDNKSVVSSLCVGFAETMNKVGPALVANHLDRVSEIAVQILEQKAFCQQDPDQEEEEEAPEDQAEYDSVLISSAGDLVSALASVLGADFAPAFGTFLPLIAKFYKKGRSLSDRSSAVGCLAEIIAGMKGSVTPSSERLLDLFYGALSDEEYEVLSNAAFGLGLLIEHSEQDLSAHYIQLLQGLEPLFNVPAGSPAARFNARDNAAGAVARMIVRSTGTIPLDRVIPLWLSALPLKNDYLENRPVFRCVFHLFQTNSQALVPHLDALLAVFAAVLDPSQPDQVGDEIRRELIGLIALLNQQDAGKIQAAGLAPFLPGA</sequence>
<feature type="domain" description="Importin subunit beta-1/Transportin-1-like TPR repeats" evidence="8">
    <location>
        <begin position="442"/>
        <end position="608"/>
    </location>
</feature>
<dbReference type="SUPFAM" id="SSF48371">
    <property type="entry name" value="ARM repeat"/>
    <property type="match status" value="2"/>
</dbReference>
<dbReference type="Pfam" id="PF25574">
    <property type="entry name" value="TPR_IMB1"/>
    <property type="match status" value="1"/>
</dbReference>
<evidence type="ECO:0000313" key="11">
    <source>
        <dbReference type="Proteomes" id="UP000054007"/>
    </source>
</evidence>
<dbReference type="InterPro" id="IPR057672">
    <property type="entry name" value="TPR_IPO4/5"/>
</dbReference>
<evidence type="ECO:0000256" key="6">
    <source>
        <dbReference type="ARBA" id="ARBA00022927"/>
    </source>
</evidence>
<dbReference type="GO" id="GO:0006606">
    <property type="term" value="P:protein import into nucleus"/>
    <property type="evidence" value="ECO:0007669"/>
    <property type="project" value="InterPro"/>
</dbReference>
<dbReference type="PANTHER" id="PTHR10527">
    <property type="entry name" value="IMPORTIN BETA"/>
    <property type="match status" value="1"/>
</dbReference>
<evidence type="ECO:0000256" key="4">
    <source>
        <dbReference type="ARBA" id="ARBA00022490"/>
    </source>
</evidence>
<protein>
    <submittedName>
        <fullName evidence="10">ARM repeat-containing protein</fullName>
    </submittedName>
</protein>
<dbReference type="STRING" id="1314674.A0A0D7AWI1"/>
<dbReference type="Gene3D" id="1.25.10.10">
    <property type="entry name" value="Leucine-rich Repeat Variant"/>
    <property type="match status" value="1"/>
</dbReference>
<evidence type="ECO:0000259" key="8">
    <source>
        <dbReference type="Pfam" id="PF25574"/>
    </source>
</evidence>
<evidence type="ECO:0000256" key="7">
    <source>
        <dbReference type="ARBA" id="ARBA00023242"/>
    </source>
</evidence>
<dbReference type="InterPro" id="IPR016024">
    <property type="entry name" value="ARM-type_fold"/>
</dbReference>
<evidence type="ECO:0000259" key="9">
    <source>
        <dbReference type="Pfam" id="PF25780"/>
    </source>
</evidence>
<keyword evidence="4" id="KW-0963">Cytoplasm</keyword>
<keyword evidence="11" id="KW-1185">Reference proteome</keyword>
<evidence type="ECO:0000256" key="2">
    <source>
        <dbReference type="ARBA" id="ARBA00004496"/>
    </source>
</evidence>
<dbReference type="InterPro" id="IPR058584">
    <property type="entry name" value="IMB1_TNPO1-like_TPR"/>
</dbReference>
<dbReference type="InterPro" id="IPR040122">
    <property type="entry name" value="Importin_beta"/>
</dbReference>
<dbReference type="Proteomes" id="UP000054007">
    <property type="component" value="Unassembled WGS sequence"/>
</dbReference>
<proteinExistence type="predicted"/>
<dbReference type="Pfam" id="PF25780">
    <property type="entry name" value="TPR_IPO5"/>
    <property type="match status" value="1"/>
</dbReference>
<reference evidence="10 11" key="1">
    <citation type="journal article" date="2015" name="Fungal Genet. Biol.">
        <title>Evolution of novel wood decay mechanisms in Agaricales revealed by the genome sequences of Fistulina hepatica and Cylindrobasidium torrendii.</title>
        <authorList>
            <person name="Floudas D."/>
            <person name="Held B.W."/>
            <person name="Riley R."/>
            <person name="Nagy L.G."/>
            <person name="Koehler G."/>
            <person name="Ransdell A.S."/>
            <person name="Younus H."/>
            <person name="Chow J."/>
            <person name="Chiniquy J."/>
            <person name="Lipzen A."/>
            <person name="Tritt A."/>
            <person name="Sun H."/>
            <person name="Haridas S."/>
            <person name="LaButti K."/>
            <person name="Ohm R.A."/>
            <person name="Kues U."/>
            <person name="Blanchette R.A."/>
            <person name="Grigoriev I.V."/>
            <person name="Minto R.E."/>
            <person name="Hibbett D.S."/>
        </authorList>
    </citation>
    <scope>NUCLEOTIDE SEQUENCE [LARGE SCALE GENOMIC DNA]</scope>
    <source>
        <strain evidence="10 11">FP15055 ss-10</strain>
    </source>
</reference>
<accession>A0A0D7AWI1</accession>
<evidence type="ECO:0000256" key="1">
    <source>
        <dbReference type="ARBA" id="ARBA00004123"/>
    </source>
</evidence>
<keyword evidence="3" id="KW-0813">Transport</keyword>
<evidence type="ECO:0000256" key="5">
    <source>
        <dbReference type="ARBA" id="ARBA00022737"/>
    </source>
</evidence>
<comment type="subcellular location">
    <subcellularLocation>
        <location evidence="2">Cytoplasm</location>
    </subcellularLocation>
    <subcellularLocation>
        <location evidence="1">Nucleus</location>
    </subcellularLocation>
</comment>
<feature type="domain" description="IPO4/5-like TPR repeats" evidence="9">
    <location>
        <begin position="101"/>
        <end position="243"/>
    </location>
</feature>
<keyword evidence="5" id="KW-0677">Repeat</keyword>
<dbReference type="OrthoDB" id="7862313at2759"/>
<evidence type="ECO:0000313" key="10">
    <source>
        <dbReference type="EMBL" id="KIY62189.1"/>
    </source>
</evidence>
<dbReference type="GO" id="GO:0005737">
    <property type="term" value="C:cytoplasm"/>
    <property type="evidence" value="ECO:0007669"/>
    <property type="project" value="UniProtKB-SubCell"/>
</dbReference>